<reference evidence="8" key="1">
    <citation type="submission" date="2023-06" db="EMBL/GenBank/DDBJ databases">
        <authorList>
            <consortium name="Lawrence Berkeley National Laboratory"/>
            <person name="Ahrendt S."/>
            <person name="Sahu N."/>
            <person name="Indic B."/>
            <person name="Wong-Bajracharya J."/>
            <person name="Merenyi Z."/>
            <person name="Ke H.-M."/>
            <person name="Monk M."/>
            <person name="Kocsube S."/>
            <person name="Drula E."/>
            <person name="Lipzen A."/>
            <person name="Balint B."/>
            <person name="Henrissat B."/>
            <person name="Andreopoulos B."/>
            <person name="Martin F.M."/>
            <person name="Harder C.B."/>
            <person name="Rigling D."/>
            <person name="Ford K.L."/>
            <person name="Foster G.D."/>
            <person name="Pangilinan J."/>
            <person name="Papanicolaou A."/>
            <person name="Barry K."/>
            <person name="LaButti K."/>
            <person name="Viragh M."/>
            <person name="Koriabine M."/>
            <person name="Yan M."/>
            <person name="Riley R."/>
            <person name="Champramary S."/>
            <person name="Plett K.L."/>
            <person name="Tsai I.J."/>
            <person name="Slot J."/>
            <person name="Sipos G."/>
            <person name="Plett J."/>
            <person name="Nagy L.G."/>
            <person name="Grigoriev I.V."/>
        </authorList>
    </citation>
    <scope>NUCLEOTIDE SEQUENCE</scope>
    <source>
        <strain evidence="8">HWK02</strain>
    </source>
</reference>
<organism evidence="8 9">
    <name type="scientific">Armillaria luteobubalina</name>
    <dbReference type="NCBI Taxonomy" id="153913"/>
    <lineage>
        <taxon>Eukaryota</taxon>
        <taxon>Fungi</taxon>
        <taxon>Dikarya</taxon>
        <taxon>Basidiomycota</taxon>
        <taxon>Agaricomycotina</taxon>
        <taxon>Agaricomycetes</taxon>
        <taxon>Agaricomycetidae</taxon>
        <taxon>Agaricales</taxon>
        <taxon>Marasmiineae</taxon>
        <taxon>Physalacriaceae</taxon>
        <taxon>Armillaria</taxon>
    </lineage>
</organism>
<dbReference type="PIRSF" id="PIRSF000097">
    <property type="entry name" value="AKR"/>
    <property type="match status" value="1"/>
</dbReference>
<proteinExistence type="inferred from homology"/>
<dbReference type="AlphaFoldDB" id="A0AA39UNS8"/>
<feature type="active site" description="Proton donor" evidence="4">
    <location>
        <position position="51"/>
    </location>
</feature>
<dbReference type="Gene3D" id="3.20.20.100">
    <property type="entry name" value="NADP-dependent oxidoreductase domain"/>
    <property type="match status" value="1"/>
</dbReference>
<dbReference type="Pfam" id="PF00248">
    <property type="entry name" value="Aldo_ket_red"/>
    <property type="match status" value="1"/>
</dbReference>
<dbReference type="InterPro" id="IPR020471">
    <property type="entry name" value="AKR"/>
</dbReference>
<name>A0AA39UNS8_9AGAR</name>
<sequence length="310" mass="34254">MPASISIKLNTDAEMPTLGLGTWQSQPGEVEGAVEFALKNGYKHIDTATAYSNEAEVGQGIKSSGVARTSFFLTTKLDNPDQKDPEAALKYSLEQLGTDYLDLWLMHWPAPMFDGKTPDKSINWLDTWKKMEEIYKKYPEKVKAIGVSNVSVEFMEQLLAIATIVPVINQIELHPSCTQSDVIEFCASKGIAITAYSPLGSAKYPLLESDIVKKIADKYSVSPATILLSLWANKPNISVLTKSVSNARIEGNRFRLESTRILTGCLANKKIIDLSDGDIGELEAIDKTYHFRKCHPSWTGWGSLGFPDCK</sequence>
<evidence type="ECO:0000256" key="5">
    <source>
        <dbReference type="PIRSR" id="PIRSR000097-2"/>
    </source>
</evidence>
<dbReference type="GO" id="GO:0016616">
    <property type="term" value="F:oxidoreductase activity, acting on the CH-OH group of donors, NAD or NADP as acceptor"/>
    <property type="evidence" value="ECO:0007669"/>
    <property type="project" value="UniProtKB-ARBA"/>
</dbReference>
<feature type="domain" description="NADP-dependent oxidoreductase" evidence="7">
    <location>
        <begin position="18"/>
        <end position="252"/>
    </location>
</feature>
<evidence type="ECO:0000256" key="4">
    <source>
        <dbReference type="PIRSR" id="PIRSR000097-1"/>
    </source>
</evidence>
<dbReference type="InterPro" id="IPR023210">
    <property type="entry name" value="NADP_OxRdtase_dom"/>
</dbReference>
<evidence type="ECO:0000313" key="8">
    <source>
        <dbReference type="EMBL" id="KAK0495988.1"/>
    </source>
</evidence>
<dbReference type="InterPro" id="IPR036812">
    <property type="entry name" value="NAD(P)_OxRdtase_dom_sf"/>
</dbReference>
<keyword evidence="9" id="KW-1185">Reference proteome</keyword>
<dbReference type="EMBL" id="JAUEPU010000016">
    <property type="protein sequence ID" value="KAK0495988.1"/>
    <property type="molecule type" value="Genomic_DNA"/>
</dbReference>
<feature type="binding site" evidence="5">
    <location>
        <position position="107"/>
    </location>
    <ligand>
        <name>substrate</name>
    </ligand>
</feature>
<dbReference type="PANTHER" id="PTHR43827:SF3">
    <property type="entry name" value="NADP-DEPENDENT OXIDOREDUCTASE DOMAIN-CONTAINING PROTEIN"/>
    <property type="match status" value="1"/>
</dbReference>
<evidence type="ECO:0000256" key="6">
    <source>
        <dbReference type="PIRSR" id="PIRSR000097-3"/>
    </source>
</evidence>
<dbReference type="PANTHER" id="PTHR43827">
    <property type="entry name" value="2,5-DIKETO-D-GLUCONIC ACID REDUCTASE"/>
    <property type="match status" value="1"/>
</dbReference>
<dbReference type="Proteomes" id="UP001175228">
    <property type="component" value="Unassembled WGS sequence"/>
</dbReference>
<dbReference type="CDD" id="cd19071">
    <property type="entry name" value="AKR_AKR1-5-like"/>
    <property type="match status" value="1"/>
</dbReference>
<evidence type="ECO:0000256" key="2">
    <source>
        <dbReference type="ARBA" id="ARBA00022857"/>
    </source>
</evidence>
<accession>A0AA39UNS8</accession>
<evidence type="ECO:0000256" key="3">
    <source>
        <dbReference type="ARBA" id="ARBA00023002"/>
    </source>
</evidence>
<gene>
    <name evidence="8" type="ORF">EDD18DRAFT_1286464</name>
</gene>
<dbReference type="FunFam" id="3.20.20.100:FF:000002">
    <property type="entry name" value="2,5-diketo-D-gluconic acid reductase A"/>
    <property type="match status" value="1"/>
</dbReference>
<feature type="site" description="Lowers pKa of active site Tyr" evidence="6">
    <location>
        <position position="76"/>
    </location>
</feature>
<dbReference type="SUPFAM" id="SSF51430">
    <property type="entry name" value="NAD(P)-linked oxidoreductase"/>
    <property type="match status" value="1"/>
</dbReference>
<keyword evidence="2" id="KW-0521">NADP</keyword>
<protein>
    <submittedName>
        <fullName evidence="8">NADP-dependent oxidoreductase domain-containing protein</fullName>
    </submittedName>
</protein>
<comment type="caution">
    <text evidence="8">The sequence shown here is derived from an EMBL/GenBank/DDBJ whole genome shotgun (WGS) entry which is preliminary data.</text>
</comment>
<evidence type="ECO:0000256" key="1">
    <source>
        <dbReference type="ARBA" id="ARBA00007905"/>
    </source>
</evidence>
<evidence type="ECO:0000259" key="7">
    <source>
        <dbReference type="Pfam" id="PF00248"/>
    </source>
</evidence>
<dbReference type="PRINTS" id="PR00069">
    <property type="entry name" value="ALDKETRDTASE"/>
</dbReference>
<evidence type="ECO:0000313" key="9">
    <source>
        <dbReference type="Proteomes" id="UP001175228"/>
    </source>
</evidence>
<comment type="similarity">
    <text evidence="1">Belongs to the aldo/keto reductase family.</text>
</comment>
<keyword evidence="3" id="KW-0560">Oxidoreductase</keyword>